<evidence type="ECO:0000313" key="9">
    <source>
        <dbReference type="EMBL" id="KAK6183440.1"/>
    </source>
</evidence>
<organism evidence="9 10">
    <name type="scientific">Patella caerulea</name>
    <name type="common">Rayed Mediterranean limpet</name>
    <dbReference type="NCBI Taxonomy" id="87958"/>
    <lineage>
        <taxon>Eukaryota</taxon>
        <taxon>Metazoa</taxon>
        <taxon>Spiralia</taxon>
        <taxon>Lophotrochozoa</taxon>
        <taxon>Mollusca</taxon>
        <taxon>Gastropoda</taxon>
        <taxon>Patellogastropoda</taxon>
        <taxon>Patelloidea</taxon>
        <taxon>Patellidae</taxon>
        <taxon>Patella</taxon>
    </lineage>
</organism>
<evidence type="ECO:0000256" key="5">
    <source>
        <dbReference type="PROSITE-ProRule" id="PRU00520"/>
    </source>
</evidence>
<gene>
    <name evidence="9" type="ORF">SNE40_010921</name>
</gene>
<dbReference type="PROSITE" id="PS00150">
    <property type="entry name" value="ACYLPHOSPHATASE_1"/>
    <property type="match status" value="1"/>
</dbReference>
<dbReference type="PROSITE" id="PS51160">
    <property type="entry name" value="ACYLPHOSPHATASE_3"/>
    <property type="match status" value="1"/>
</dbReference>
<dbReference type="InterPro" id="IPR001792">
    <property type="entry name" value="Acylphosphatase-like_dom"/>
</dbReference>
<dbReference type="FunFam" id="3.30.70.100:FF:000011">
    <property type="entry name" value="Acylphosphatase"/>
    <property type="match status" value="1"/>
</dbReference>
<dbReference type="GO" id="GO:0003998">
    <property type="term" value="F:acylphosphatase activity"/>
    <property type="evidence" value="ECO:0007669"/>
    <property type="project" value="UniProtKB-EC"/>
</dbReference>
<dbReference type="InterPro" id="IPR020456">
    <property type="entry name" value="Acylphosphatase"/>
</dbReference>
<dbReference type="PRINTS" id="PR00112">
    <property type="entry name" value="ACYLPHPHTASE"/>
</dbReference>
<dbReference type="AlphaFoldDB" id="A0AAN8JWX7"/>
<dbReference type="SUPFAM" id="SSF54975">
    <property type="entry name" value="Acylphosphatase/BLUF domain-like"/>
    <property type="match status" value="1"/>
</dbReference>
<proteinExistence type="inferred from homology"/>
<evidence type="ECO:0000256" key="2">
    <source>
        <dbReference type="ARBA" id="ARBA00012150"/>
    </source>
</evidence>
<dbReference type="Pfam" id="PF00708">
    <property type="entry name" value="Acylphosphatase"/>
    <property type="match status" value="1"/>
</dbReference>
<evidence type="ECO:0000256" key="6">
    <source>
        <dbReference type="RuleBase" id="RU000553"/>
    </source>
</evidence>
<evidence type="ECO:0000256" key="4">
    <source>
        <dbReference type="ARBA" id="ARBA00047645"/>
    </source>
</evidence>
<dbReference type="PANTHER" id="PTHR10029">
    <property type="entry name" value="ACYLPHOSPHATASE"/>
    <property type="match status" value="1"/>
</dbReference>
<evidence type="ECO:0000313" key="10">
    <source>
        <dbReference type="Proteomes" id="UP001347796"/>
    </source>
</evidence>
<comment type="catalytic activity">
    <reaction evidence="4 5 6">
        <text>an acyl phosphate + H2O = a carboxylate + phosphate + H(+)</text>
        <dbReference type="Rhea" id="RHEA:14965"/>
        <dbReference type="ChEBI" id="CHEBI:15377"/>
        <dbReference type="ChEBI" id="CHEBI:15378"/>
        <dbReference type="ChEBI" id="CHEBI:29067"/>
        <dbReference type="ChEBI" id="CHEBI:43474"/>
        <dbReference type="ChEBI" id="CHEBI:59918"/>
        <dbReference type="EC" id="3.6.1.7"/>
    </reaction>
</comment>
<dbReference type="Proteomes" id="UP001347796">
    <property type="component" value="Unassembled WGS sequence"/>
</dbReference>
<reference evidence="9 10" key="1">
    <citation type="submission" date="2024-01" db="EMBL/GenBank/DDBJ databases">
        <title>The genome of the rayed Mediterranean limpet Patella caerulea (Linnaeus, 1758).</title>
        <authorList>
            <person name="Anh-Thu Weber A."/>
            <person name="Halstead-Nussloch G."/>
        </authorList>
    </citation>
    <scope>NUCLEOTIDE SEQUENCE [LARGE SCALE GENOMIC DNA]</scope>
    <source>
        <strain evidence="9">AATW-2023a</strain>
        <tissue evidence="9">Whole specimen</tissue>
    </source>
</reference>
<dbReference type="InterPro" id="IPR036046">
    <property type="entry name" value="Acylphosphatase-like_dom_sf"/>
</dbReference>
<feature type="domain" description="Acylphosphatase-like" evidence="8">
    <location>
        <begin position="7"/>
        <end position="96"/>
    </location>
</feature>
<comment type="similarity">
    <text evidence="1 7">Belongs to the acylphosphatase family.</text>
</comment>
<feature type="active site" evidence="5">
    <location>
        <position position="40"/>
    </location>
</feature>
<dbReference type="InterPro" id="IPR017968">
    <property type="entry name" value="Acylphosphatase_CS"/>
</dbReference>
<evidence type="ECO:0000256" key="7">
    <source>
        <dbReference type="RuleBase" id="RU004168"/>
    </source>
</evidence>
<dbReference type="EMBL" id="JAZGQO010000007">
    <property type="protein sequence ID" value="KAK6183440.1"/>
    <property type="molecule type" value="Genomic_DNA"/>
</dbReference>
<dbReference type="PROSITE" id="PS00151">
    <property type="entry name" value="ACYLPHOSPHATASE_2"/>
    <property type="match status" value="1"/>
</dbReference>
<name>A0AAN8JWX7_PATCE</name>
<sequence>MSGGLFSVNYEVFGQVQGVFFRQNTVDTASAQGCVGWVRNTHKGTVEGVVQGNRAQIDFMKHWLSHVGSPFSRIDKCNFSNERSIASLEFKRFCVR</sequence>
<protein>
    <recommendedName>
        <fullName evidence="2 5">Acylphosphatase</fullName>
        <ecNumber evidence="2 5">3.6.1.7</ecNumber>
    </recommendedName>
</protein>
<evidence type="ECO:0000256" key="3">
    <source>
        <dbReference type="ARBA" id="ARBA00022801"/>
    </source>
</evidence>
<dbReference type="Gene3D" id="3.30.70.100">
    <property type="match status" value="1"/>
</dbReference>
<evidence type="ECO:0000256" key="1">
    <source>
        <dbReference type="ARBA" id="ARBA00005614"/>
    </source>
</evidence>
<evidence type="ECO:0000259" key="8">
    <source>
        <dbReference type="PROSITE" id="PS51160"/>
    </source>
</evidence>
<comment type="caution">
    <text evidence="9">The sequence shown here is derived from an EMBL/GenBank/DDBJ whole genome shotgun (WGS) entry which is preliminary data.</text>
</comment>
<dbReference type="PANTHER" id="PTHR10029:SF3">
    <property type="entry name" value="ACYLPHOSPHATASE-RELATED"/>
    <property type="match status" value="1"/>
</dbReference>
<keyword evidence="3 5" id="KW-0378">Hydrolase</keyword>
<accession>A0AAN8JWX7</accession>
<dbReference type="EC" id="3.6.1.7" evidence="2 5"/>
<keyword evidence="10" id="KW-1185">Reference proteome</keyword>
<feature type="active site" evidence="5">
    <location>
        <position position="22"/>
    </location>
</feature>